<comment type="caution">
    <text evidence="4">The sequence shown here is derived from an EMBL/GenBank/DDBJ whole genome shotgun (WGS) entry which is preliminary data.</text>
</comment>
<feature type="compositionally biased region" description="Low complexity" evidence="1">
    <location>
        <begin position="335"/>
        <end position="349"/>
    </location>
</feature>
<evidence type="ECO:0000256" key="1">
    <source>
        <dbReference type="SAM" id="MobiDB-lite"/>
    </source>
</evidence>
<gene>
    <name evidence="4" type="ORF">INF20_01070</name>
</gene>
<protein>
    <submittedName>
        <fullName evidence="4">LPXTG cell wall anchor domain-containing protein</fullName>
    </submittedName>
</protein>
<dbReference type="NCBIfam" id="TIGR01167">
    <property type="entry name" value="LPXTG_anchor"/>
    <property type="match status" value="1"/>
</dbReference>
<evidence type="ECO:0000256" key="3">
    <source>
        <dbReference type="SAM" id="SignalP"/>
    </source>
</evidence>
<feature type="signal peptide" evidence="3">
    <location>
        <begin position="1"/>
        <end position="29"/>
    </location>
</feature>
<feature type="region of interest" description="Disordered" evidence="1">
    <location>
        <begin position="335"/>
        <end position="391"/>
    </location>
</feature>
<feature type="transmembrane region" description="Helical" evidence="2">
    <location>
        <begin position="395"/>
        <end position="414"/>
    </location>
</feature>
<reference evidence="4 5" key="1">
    <citation type="submission" date="2020-10" db="EMBL/GenBank/DDBJ databases">
        <title>ChiBAC.</title>
        <authorList>
            <person name="Zenner C."/>
            <person name="Hitch T.C.A."/>
            <person name="Clavel T."/>
        </authorList>
    </citation>
    <scope>NUCLEOTIDE SEQUENCE [LARGE SCALE GENOMIC DNA]</scope>
    <source>
        <strain evidence="4 5">DSM 108706</strain>
    </source>
</reference>
<keyword evidence="5" id="KW-1185">Reference proteome</keyword>
<organism evidence="4 5">
    <name type="scientific">Gallibacter intestinalis</name>
    <dbReference type="NCBI Taxonomy" id="2779356"/>
    <lineage>
        <taxon>Bacteria</taxon>
        <taxon>Bacillati</taxon>
        <taxon>Bacillota</taxon>
        <taxon>Clostridia</taxon>
        <taxon>Eubacteriales</taxon>
        <taxon>Eubacteriaceae</taxon>
        <taxon>Gallibacter</taxon>
    </lineage>
</organism>
<dbReference type="EMBL" id="JADCKA010000001">
    <property type="protein sequence ID" value="MBE5034881.1"/>
    <property type="molecule type" value="Genomic_DNA"/>
</dbReference>
<evidence type="ECO:0000313" key="5">
    <source>
        <dbReference type="Proteomes" id="UP001516588"/>
    </source>
</evidence>
<feature type="chain" id="PRO_5047524869" evidence="3">
    <location>
        <begin position="30"/>
        <end position="419"/>
    </location>
</feature>
<dbReference type="Proteomes" id="UP001516588">
    <property type="component" value="Unassembled WGS sequence"/>
</dbReference>
<accession>A0ABR9QVH8</accession>
<keyword evidence="3" id="KW-0732">Signal</keyword>
<feature type="compositionally biased region" description="Polar residues" evidence="1">
    <location>
        <begin position="352"/>
        <end position="373"/>
    </location>
</feature>
<dbReference type="PROSITE" id="PS51257">
    <property type="entry name" value="PROKAR_LIPOPROTEIN"/>
    <property type="match status" value="1"/>
</dbReference>
<keyword evidence="2" id="KW-0812">Transmembrane</keyword>
<keyword evidence="2" id="KW-1133">Transmembrane helix</keyword>
<evidence type="ECO:0000313" key="4">
    <source>
        <dbReference type="EMBL" id="MBE5034881.1"/>
    </source>
</evidence>
<name>A0ABR9QVH8_9FIRM</name>
<proteinExistence type="predicted"/>
<dbReference type="RefSeq" id="WP_226384544.1">
    <property type="nucleotide sequence ID" value="NZ_JADCKA010000001.1"/>
</dbReference>
<keyword evidence="2" id="KW-0472">Membrane</keyword>
<evidence type="ECO:0000256" key="2">
    <source>
        <dbReference type="SAM" id="Phobius"/>
    </source>
</evidence>
<sequence>MTKSILKKSVAIFSAVAVILSCCFVTTFAAEGDVAQIGNVGYKTLNEAVKNVKDGETITVLADIDNATGMAVPSGSNFTIDFDGHTYTLIGPGAGSTGTETNGFQLLKDSNITFRDGVIKIAPNANNIKRIIQNYANLTLENMTFYSANQAGGENYALSFNNGDIVFKGNTSVISSSDDIIAFDICKFASYPSAKVTFAEDYSGSVKGKIVYDSPNADTHKLTINGNGKFGTIEATTNSTENPNIDIRGGTFKNINTNVNITATEVAKVETNGNVSTVVGLSNINNALTNASEGTVVTMVKASEGLELKVPAGIEVSNDSGNNIVVNDTELAQGETVTVTEPTEPTEPVNPDNPQDNPSTDKPATGDQSQTTGDKTDADKVADSDSPKTGDDTMVLGYVIMMLAALGIGGTLVVNRKKN</sequence>
<feature type="compositionally biased region" description="Basic and acidic residues" evidence="1">
    <location>
        <begin position="374"/>
        <end position="391"/>
    </location>
</feature>